<evidence type="ECO:0000256" key="1">
    <source>
        <dbReference type="SAM" id="MobiDB-lite"/>
    </source>
</evidence>
<accession>A0A2H3TE32</accession>
<sequence>MERAELGCAASASDWTPETGSQMTHCRIQASSSNKKQYNNSPGLLSGSDAETTSITAYSQLEGINPTPSTASLHQHRRCTKPMPNEIRLIRDEMLE</sequence>
<organism evidence="2 3">
    <name type="scientific">Fusarium oxysporum</name>
    <name type="common">Fusarium vascular wilt</name>
    <dbReference type="NCBI Taxonomy" id="5507"/>
    <lineage>
        <taxon>Eukaryota</taxon>
        <taxon>Fungi</taxon>
        <taxon>Dikarya</taxon>
        <taxon>Ascomycota</taxon>
        <taxon>Pezizomycotina</taxon>
        <taxon>Sordariomycetes</taxon>
        <taxon>Hypocreomycetidae</taxon>
        <taxon>Hypocreales</taxon>
        <taxon>Nectriaceae</taxon>
        <taxon>Fusarium</taxon>
        <taxon>Fusarium oxysporum species complex</taxon>
    </lineage>
</organism>
<evidence type="ECO:0000313" key="3">
    <source>
        <dbReference type="Proteomes" id="UP000219369"/>
    </source>
</evidence>
<evidence type="ECO:0000313" key="2">
    <source>
        <dbReference type="EMBL" id="SCO86964.1"/>
    </source>
</evidence>
<name>A0A2H3TE32_FUSOX</name>
<reference evidence="3" key="1">
    <citation type="submission" date="2016-09" db="EMBL/GenBank/DDBJ databases">
        <authorList>
            <person name="Guldener U."/>
        </authorList>
    </citation>
    <scope>NUCLEOTIDE SEQUENCE [LARGE SCALE GENOMIC DNA]</scope>
    <source>
        <strain evidence="3">V64-1</strain>
    </source>
</reference>
<dbReference type="Proteomes" id="UP000219369">
    <property type="component" value="Unassembled WGS sequence"/>
</dbReference>
<dbReference type="OrthoDB" id="10350207at2759"/>
<proteinExistence type="predicted"/>
<feature type="region of interest" description="Disordered" evidence="1">
    <location>
        <begin position="1"/>
        <end position="51"/>
    </location>
</feature>
<feature type="compositionally biased region" description="Polar residues" evidence="1">
    <location>
        <begin position="13"/>
        <end position="51"/>
    </location>
</feature>
<dbReference type="AlphaFoldDB" id="A0A2H3TE32"/>
<dbReference type="EMBL" id="FMJY01000006">
    <property type="protein sequence ID" value="SCO86964.1"/>
    <property type="molecule type" value="Genomic_DNA"/>
</dbReference>
<protein>
    <submittedName>
        <fullName evidence="2">Uncharacterized protein</fullName>
    </submittedName>
</protein>
<gene>
    <name evidence="2" type="ORF">FRV6_11091</name>
</gene>